<dbReference type="GO" id="GO:0016301">
    <property type="term" value="F:kinase activity"/>
    <property type="evidence" value="ECO:0007669"/>
    <property type="project" value="UniProtKB-KW"/>
</dbReference>
<dbReference type="PANTHER" id="PTHR18964:SF149">
    <property type="entry name" value="BIFUNCTIONAL UDP-N-ACETYLGLUCOSAMINE 2-EPIMERASE_N-ACETYLMANNOSAMINE KINASE"/>
    <property type="match status" value="1"/>
</dbReference>
<dbReference type="SUPFAM" id="SSF53067">
    <property type="entry name" value="Actin-like ATPase domain"/>
    <property type="match status" value="1"/>
</dbReference>
<gene>
    <name evidence="2" type="ORF">BEI59_22650</name>
</gene>
<keyword evidence="2" id="KW-0418">Kinase</keyword>
<dbReference type="OrthoDB" id="9796533at2"/>
<dbReference type="Gene3D" id="3.30.420.40">
    <property type="match status" value="2"/>
</dbReference>
<dbReference type="EMBL" id="MEHA01000020">
    <property type="protein sequence ID" value="ODR47577.1"/>
    <property type="molecule type" value="Genomic_DNA"/>
</dbReference>
<reference evidence="2 3" key="1">
    <citation type="submission" date="2016-08" db="EMBL/GenBank/DDBJ databases">
        <authorList>
            <person name="Seilhamer J.J."/>
        </authorList>
    </citation>
    <scope>NUCLEOTIDE SEQUENCE [LARGE SCALE GENOMIC DNA]</scope>
    <source>
        <strain evidence="2 3">NML150140-1</strain>
    </source>
</reference>
<dbReference type="InterPro" id="IPR049874">
    <property type="entry name" value="ROK_cs"/>
</dbReference>
<sequence>MDQFLVGVDLGGTNIKVSAYTFEDWTPVYESRVPTEAQGGWEHVMNRIYNELIKLFQTVPKGQTACVGLGIPGLLDIETGISKFSPNFPSWENVPVVDWLQERLKLPVYIDNDVRVNLYGEWYCGAGKGRNNVVLLTLGTGLGSGIVMDGRVLYGATSSAGEVGHMNMVRTGGRPCKCGSSGCLGRYVSALGLLRTLKEKLAAGTPCVIRDWVGGDLEKITAKMVSDAYDTGDRVAIETMTETGELLGYGLVNVVNLFNPEIIIIGGGMAAAGDRLLQPARQVVESHALKLLREQCSVVTAQLGDSAGMLGAAIYAKQRLERGTRL</sequence>
<evidence type="ECO:0000313" key="3">
    <source>
        <dbReference type="Proteomes" id="UP000094271"/>
    </source>
</evidence>
<proteinExistence type="inferred from homology"/>
<organism evidence="2 3">
    <name type="scientific">Eisenbergiella tayi</name>
    <dbReference type="NCBI Taxonomy" id="1432052"/>
    <lineage>
        <taxon>Bacteria</taxon>
        <taxon>Bacillati</taxon>
        <taxon>Bacillota</taxon>
        <taxon>Clostridia</taxon>
        <taxon>Lachnospirales</taxon>
        <taxon>Lachnospiraceae</taxon>
        <taxon>Eisenbergiella</taxon>
    </lineage>
</organism>
<dbReference type="PANTHER" id="PTHR18964">
    <property type="entry name" value="ROK (REPRESSOR, ORF, KINASE) FAMILY"/>
    <property type="match status" value="1"/>
</dbReference>
<protein>
    <submittedName>
        <fullName evidence="2">Glucokinase</fullName>
    </submittedName>
</protein>
<name>A0A1E3UCX4_9FIRM</name>
<dbReference type="PROSITE" id="PS01125">
    <property type="entry name" value="ROK"/>
    <property type="match status" value="1"/>
</dbReference>
<comment type="similarity">
    <text evidence="1">Belongs to the ROK (NagC/XylR) family.</text>
</comment>
<dbReference type="InterPro" id="IPR000600">
    <property type="entry name" value="ROK"/>
</dbReference>
<dbReference type="Proteomes" id="UP000094271">
    <property type="component" value="Unassembled WGS sequence"/>
</dbReference>
<evidence type="ECO:0000313" key="2">
    <source>
        <dbReference type="EMBL" id="ODR47577.1"/>
    </source>
</evidence>
<dbReference type="RefSeq" id="WP_069431975.1">
    <property type="nucleotide sequence ID" value="NZ_MEHA01000020.1"/>
</dbReference>
<accession>A0A1E3UCX4</accession>
<evidence type="ECO:0000256" key="1">
    <source>
        <dbReference type="ARBA" id="ARBA00006479"/>
    </source>
</evidence>
<comment type="caution">
    <text evidence="2">The sequence shown here is derived from an EMBL/GenBank/DDBJ whole genome shotgun (WGS) entry which is preliminary data.</text>
</comment>
<dbReference type="AlphaFoldDB" id="A0A1E3UCX4"/>
<dbReference type="InterPro" id="IPR043129">
    <property type="entry name" value="ATPase_NBD"/>
</dbReference>
<dbReference type="Pfam" id="PF00480">
    <property type="entry name" value="ROK"/>
    <property type="match status" value="1"/>
</dbReference>
<keyword evidence="2" id="KW-0808">Transferase</keyword>